<dbReference type="GO" id="GO:0004047">
    <property type="term" value="F:aminomethyltransferase activity"/>
    <property type="evidence" value="ECO:0007669"/>
    <property type="project" value="UniProtKB-EC"/>
</dbReference>
<name>A0A9P4YTG1_9HYPO</name>
<dbReference type="InterPro" id="IPR027266">
    <property type="entry name" value="TrmE/GcvT-like"/>
</dbReference>
<accession>A0A9P4YTG1</accession>
<feature type="domain" description="Aminomethyltransferase C-terminal" evidence="11">
    <location>
        <begin position="352"/>
        <end position="428"/>
    </location>
</feature>
<dbReference type="OrthoDB" id="10263536at2759"/>
<comment type="caution">
    <text evidence="12">The sequence shown here is derived from an EMBL/GenBank/DDBJ whole genome shotgun (WGS) entry which is preliminary data.</text>
</comment>
<dbReference type="PANTHER" id="PTHR43757:SF2">
    <property type="entry name" value="AMINOMETHYLTRANSFERASE, MITOCHONDRIAL"/>
    <property type="match status" value="1"/>
</dbReference>
<keyword evidence="13" id="KW-1185">Reference proteome</keyword>
<dbReference type="EC" id="2.1.2.10" evidence="2 8"/>
<keyword evidence="4 8" id="KW-0808">Transferase</keyword>
<sequence length="436" mass="45966">MLGQTMAARAGPASRLAAAKRTTTQYAAPRRWASSTSGAGELKKTPLYDLHVANGGKMVPFAGYSMPVQYSSASLAQSHNFTRTQASLFDVSHMVQHRFKGSAAAAFLERVTPSSWSTQPGMQGKLTTLLWPGTGGIVDDTVIARTGEDEFYVVTNGACLDKDTAYFDEELGRFGGDVAWTRIDGSGLVALQGPGSADILRSVLADETAVDLSTVYFGGSFWAKLKLADGSVSHPVLVSRGGYTGEDGFELSFQGDRFPALESTPAAVRALLDAAGPDRLQLSGLGARDSLRLEAGMCLYGHDLDDTTTPAEAGLGWVIPKERRSVDAGFHGAEVVVPQLTPRSKGGAGVDRRRVGLTIKGAPAREGAEIHVDGEKVGVVTSGSPSPTLGVNIAMGYVKDGLHKAGTEVDVVVRGKKRDGVVAKMPFVPAKFVRKP</sequence>
<dbReference type="Proteomes" id="UP000749293">
    <property type="component" value="Unassembled WGS sequence"/>
</dbReference>
<dbReference type="GO" id="GO:0005739">
    <property type="term" value="C:mitochondrion"/>
    <property type="evidence" value="ECO:0007669"/>
    <property type="project" value="UniProtKB-SubCell"/>
</dbReference>
<proteinExistence type="inferred from homology"/>
<dbReference type="InterPro" id="IPR006222">
    <property type="entry name" value="GCVT_N"/>
</dbReference>
<organism evidence="12 13">
    <name type="scientific">Geosmithia morbida</name>
    <dbReference type="NCBI Taxonomy" id="1094350"/>
    <lineage>
        <taxon>Eukaryota</taxon>
        <taxon>Fungi</taxon>
        <taxon>Dikarya</taxon>
        <taxon>Ascomycota</taxon>
        <taxon>Pezizomycotina</taxon>
        <taxon>Sordariomycetes</taxon>
        <taxon>Hypocreomycetidae</taxon>
        <taxon>Hypocreales</taxon>
        <taxon>Bionectriaceae</taxon>
        <taxon>Geosmithia</taxon>
    </lineage>
</organism>
<evidence type="ECO:0000256" key="2">
    <source>
        <dbReference type="ARBA" id="ARBA00012616"/>
    </source>
</evidence>
<dbReference type="EMBL" id="JAANYQ010000009">
    <property type="protein sequence ID" value="KAF4122490.1"/>
    <property type="molecule type" value="Genomic_DNA"/>
</dbReference>
<evidence type="ECO:0000256" key="1">
    <source>
        <dbReference type="ARBA" id="ARBA00008609"/>
    </source>
</evidence>
<evidence type="ECO:0000256" key="5">
    <source>
        <dbReference type="ARBA" id="ARBA00031395"/>
    </source>
</evidence>
<dbReference type="AlphaFoldDB" id="A0A9P4YTG1"/>
<feature type="domain" description="GCVT N-terminal" evidence="10">
    <location>
        <begin position="47"/>
        <end position="321"/>
    </location>
</feature>
<evidence type="ECO:0000313" key="13">
    <source>
        <dbReference type="Proteomes" id="UP000749293"/>
    </source>
</evidence>
<comment type="subunit">
    <text evidence="8">The glycine cleavage system is composed of four proteins: P, T, L and H.</text>
</comment>
<dbReference type="SUPFAM" id="SSF101790">
    <property type="entry name" value="Aminomethyltransferase beta-barrel domain"/>
    <property type="match status" value="1"/>
</dbReference>
<feature type="compositionally biased region" description="Low complexity" evidence="9">
    <location>
        <begin position="7"/>
        <end position="21"/>
    </location>
</feature>
<dbReference type="RefSeq" id="XP_035321142.1">
    <property type="nucleotide sequence ID" value="XM_035469447.1"/>
</dbReference>
<dbReference type="PANTHER" id="PTHR43757">
    <property type="entry name" value="AMINOMETHYLTRANSFERASE"/>
    <property type="match status" value="1"/>
</dbReference>
<dbReference type="PIRSF" id="PIRSF006487">
    <property type="entry name" value="GcvT"/>
    <property type="match status" value="1"/>
</dbReference>
<dbReference type="FunFam" id="2.40.30.110:FF:000002">
    <property type="entry name" value="Aminomethyltransferase"/>
    <property type="match status" value="1"/>
</dbReference>
<evidence type="ECO:0000259" key="10">
    <source>
        <dbReference type="Pfam" id="PF01571"/>
    </source>
</evidence>
<evidence type="ECO:0000256" key="4">
    <source>
        <dbReference type="ARBA" id="ARBA00022679"/>
    </source>
</evidence>
<dbReference type="Pfam" id="PF01571">
    <property type="entry name" value="GCV_T"/>
    <property type="match status" value="1"/>
</dbReference>
<evidence type="ECO:0000256" key="8">
    <source>
        <dbReference type="RuleBase" id="RU003981"/>
    </source>
</evidence>
<evidence type="ECO:0000256" key="9">
    <source>
        <dbReference type="SAM" id="MobiDB-lite"/>
    </source>
</evidence>
<dbReference type="Pfam" id="PF08669">
    <property type="entry name" value="GCV_T_C"/>
    <property type="match status" value="1"/>
</dbReference>
<comment type="similarity">
    <text evidence="1 8">Belongs to the GcvT family.</text>
</comment>
<dbReference type="Gene3D" id="3.30.1360.120">
    <property type="entry name" value="Probable tRNA modification gtpase trme, domain 1"/>
    <property type="match status" value="1"/>
</dbReference>
<dbReference type="GO" id="GO:0005960">
    <property type="term" value="C:glycine cleavage complex"/>
    <property type="evidence" value="ECO:0007669"/>
    <property type="project" value="InterPro"/>
</dbReference>
<comment type="catalytic activity">
    <reaction evidence="6 8">
        <text>N(6)-[(R)-S(8)-aminomethyldihydrolipoyl]-L-lysyl-[protein] + (6S)-5,6,7,8-tetrahydrofolate = N(6)-[(R)-dihydrolipoyl]-L-lysyl-[protein] + (6R)-5,10-methylene-5,6,7,8-tetrahydrofolate + NH4(+)</text>
        <dbReference type="Rhea" id="RHEA:16945"/>
        <dbReference type="Rhea" id="RHEA-COMP:10475"/>
        <dbReference type="Rhea" id="RHEA-COMP:10492"/>
        <dbReference type="ChEBI" id="CHEBI:15636"/>
        <dbReference type="ChEBI" id="CHEBI:28938"/>
        <dbReference type="ChEBI" id="CHEBI:57453"/>
        <dbReference type="ChEBI" id="CHEBI:83100"/>
        <dbReference type="ChEBI" id="CHEBI:83143"/>
        <dbReference type="EC" id="2.1.2.10"/>
    </reaction>
</comment>
<protein>
    <recommendedName>
        <fullName evidence="2 8">Aminomethyltransferase</fullName>
        <ecNumber evidence="2 8">2.1.2.10</ecNumber>
    </recommendedName>
    <alternativeName>
        <fullName evidence="5 8">Glycine cleavage system T protein</fullName>
    </alternativeName>
</protein>
<dbReference type="GeneID" id="55973705"/>
<comment type="function">
    <text evidence="8">The glycine cleavage system catalyzes the degradation of glycine.</text>
</comment>
<dbReference type="SUPFAM" id="SSF103025">
    <property type="entry name" value="Folate-binding domain"/>
    <property type="match status" value="1"/>
</dbReference>
<dbReference type="Gene3D" id="3.30.70.1400">
    <property type="entry name" value="Aminomethyltransferase beta-barrel domains"/>
    <property type="match status" value="1"/>
</dbReference>
<dbReference type="GO" id="GO:0008483">
    <property type="term" value="F:transaminase activity"/>
    <property type="evidence" value="ECO:0007669"/>
    <property type="project" value="UniProtKB-KW"/>
</dbReference>
<dbReference type="Gene3D" id="2.40.30.110">
    <property type="entry name" value="Aminomethyltransferase beta-barrel domains"/>
    <property type="match status" value="1"/>
</dbReference>
<evidence type="ECO:0000313" key="12">
    <source>
        <dbReference type="EMBL" id="KAF4122490.1"/>
    </source>
</evidence>
<keyword evidence="8" id="KW-0809">Transit peptide</keyword>
<keyword evidence="3 8" id="KW-0032">Aminotransferase</keyword>
<dbReference type="InterPro" id="IPR029043">
    <property type="entry name" value="GcvT/YgfZ_C"/>
</dbReference>
<feature type="region of interest" description="Disordered" evidence="9">
    <location>
        <begin position="1"/>
        <end position="22"/>
    </location>
</feature>
<evidence type="ECO:0000259" key="11">
    <source>
        <dbReference type="Pfam" id="PF08669"/>
    </source>
</evidence>
<reference evidence="12" key="1">
    <citation type="submission" date="2020-03" db="EMBL/GenBank/DDBJ databases">
        <title>Site-based positive gene gene selection in Geosmithia morbida across the United States reveals a broad range of putative effectors and factors for local host and environmental adapation.</title>
        <authorList>
            <person name="Onufrak A."/>
            <person name="Murdoch R.W."/>
            <person name="Gazis R."/>
            <person name="Huff M."/>
            <person name="Staton M."/>
            <person name="Klingeman W."/>
            <person name="Hadziabdic D."/>
        </authorList>
    </citation>
    <scope>NUCLEOTIDE SEQUENCE</scope>
    <source>
        <strain evidence="12">1262</strain>
    </source>
</reference>
<evidence type="ECO:0000256" key="6">
    <source>
        <dbReference type="ARBA" id="ARBA00047665"/>
    </source>
</evidence>
<dbReference type="GO" id="GO:0006546">
    <property type="term" value="P:glycine catabolic process"/>
    <property type="evidence" value="ECO:0007669"/>
    <property type="project" value="InterPro"/>
</dbReference>
<dbReference type="NCBIfam" id="TIGR00528">
    <property type="entry name" value="gcvT"/>
    <property type="match status" value="1"/>
</dbReference>
<evidence type="ECO:0000256" key="3">
    <source>
        <dbReference type="ARBA" id="ARBA00022576"/>
    </source>
</evidence>
<comment type="subcellular location">
    <subcellularLocation>
        <location evidence="8">Mitochondrion</location>
    </subcellularLocation>
</comment>
<dbReference type="InterPro" id="IPR006223">
    <property type="entry name" value="GcvT"/>
</dbReference>
<dbReference type="InterPro" id="IPR013977">
    <property type="entry name" value="GcvT_C"/>
</dbReference>
<dbReference type="InterPro" id="IPR028896">
    <property type="entry name" value="GcvT/YgfZ/DmdA"/>
</dbReference>
<feature type="binding site" evidence="7">
    <location>
        <position position="250"/>
    </location>
    <ligand>
        <name>substrate</name>
    </ligand>
</feature>
<dbReference type="Gene3D" id="4.10.1250.10">
    <property type="entry name" value="Aminomethyltransferase fragment"/>
    <property type="match status" value="1"/>
</dbReference>
<keyword evidence="8" id="KW-0496">Mitochondrion</keyword>
<evidence type="ECO:0000256" key="7">
    <source>
        <dbReference type="PIRSR" id="PIRSR006487-1"/>
    </source>
</evidence>
<gene>
    <name evidence="12" type="ORF">GMORB2_7482</name>
</gene>